<accession>A0ABU9BA11</accession>
<keyword evidence="5" id="KW-1133">Transmembrane helix</keyword>
<reference evidence="7 8" key="1">
    <citation type="submission" date="2024-04" db="EMBL/GenBank/DDBJ databases">
        <title>Novel species of the genus Ideonella isolated from streams.</title>
        <authorList>
            <person name="Lu H."/>
        </authorList>
    </citation>
    <scope>NUCLEOTIDE SEQUENCE [LARGE SCALE GENOMIC DNA]</scope>
    <source>
        <strain evidence="7 8">BYS139W</strain>
    </source>
</reference>
<comment type="caution">
    <text evidence="7">The sequence shown here is derived from an EMBL/GenBank/DDBJ whole genome shotgun (WGS) entry which is preliminary data.</text>
</comment>
<keyword evidence="2 4" id="KW-0479">Metal-binding</keyword>
<protein>
    <submittedName>
        <fullName evidence="7">Di-heme oxidoredictase family protein</fullName>
    </submittedName>
</protein>
<gene>
    <name evidence="7" type="ORF">AACH11_12280</name>
</gene>
<dbReference type="PIRSF" id="PIRSF028099">
    <property type="entry name" value="DUF1111"/>
    <property type="match status" value="1"/>
</dbReference>
<keyword evidence="8" id="KW-1185">Reference proteome</keyword>
<sequence length="514" mass="56482">MSVILWRRPASGADPAPDHRDRASPRLRRHIAIAALLATLLPLMWAVWSTQLAWRSGYGDQPMTRIAQADPRQLSGGDMTTFHTGFSPFEQAADNLPWQLEAVFEEGDGLFDKPYVPGDGRTSADVKNADGMRRVGVGPLFNADSCAACHFRDGRVATPYVSGGPMLGMFLRVSVPDGRGGWKAAPGYHVQLRDKAVPGVQPEALGHIDWTEEPGRFPDGETYSLRRPRYRIDGLAHGPLPADAVIEARSAPPVHGGGLLEAIDPADILRLSQAFARHDPDGISGRPNWVTDPDTGRRVLGRFSLKANEGSLRAQAAAAAFNDMGVTSPLHREQLCLPHQRDCARAPHGGDAAHPELSEAQLQSLTTYLQLLAVPARRDVNDPQVLRGEQLFRQARCAACHQESWRTGDSHPLRRLRGQTIHPYTDLLLHDMGPDLAGRPDGEATAGEWRTPPLWGIGLTPRSNHHMVLLHDQRARGLQEAILWHGGEAAAARERFRQMPREDRAALLRFLDSL</sequence>
<dbReference type="RefSeq" id="WP_341374521.1">
    <property type="nucleotide sequence ID" value="NZ_JBBUTF010000009.1"/>
</dbReference>
<feature type="transmembrane region" description="Helical" evidence="5">
    <location>
        <begin position="30"/>
        <end position="48"/>
    </location>
</feature>
<evidence type="ECO:0000256" key="3">
    <source>
        <dbReference type="ARBA" id="ARBA00023004"/>
    </source>
</evidence>
<dbReference type="Pfam" id="PF06537">
    <property type="entry name" value="DHOR"/>
    <property type="match status" value="2"/>
</dbReference>
<evidence type="ECO:0000256" key="5">
    <source>
        <dbReference type="SAM" id="Phobius"/>
    </source>
</evidence>
<dbReference type="Proteomes" id="UP001368500">
    <property type="component" value="Unassembled WGS sequence"/>
</dbReference>
<evidence type="ECO:0000313" key="7">
    <source>
        <dbReference type="EMBL" id="MEK8026740.1"/>
    </source>
</evidence>
<feature type="domain" description="Cytochrome c" evidence="6">
    <location>
        <begin position="383"/>
        <end position="514"/>
    </location>
</feature>
<keyword evidence="1 4" id="KW-0349">Heme</keyword>
<organism evidence="7 8">
    <name type="scientific">Pseudaquabacterium rugosum</name>
    <dbReference type="NCBI Taxonomy" id="2984194"/>
    <lineage>
        <taxon>Bacteria</taxon>
        <taxon>Pseudomonadati</taxon>
        <taxon>Pseudomonadota</taxon>
        <taxon>Betaproteobacteria</taxon>
        <taxon>Burkholderiales</taxon>
        <taxon>Sphaerotilaceae</taxon>
        <taxon>Pseudaquabacterium</taxon>
    </lineage>
</organism>
<keyword evidence="5" id="KW-0812">Transmembrane</keyword>
<dbReference type="SUPFAM" id="SSF46626">
    <property type="entry name" value="Cytochrome c"/>
    <property type="match status" value="1"/>
</dbReference>
<evidence type="ECO:0000256" key="1">
    <source>
        <dbReference type="ARBA" id="ARBA00022617"/>
    </source>
</evidence>
<name>A0ABU9BA11_9BURK</name>
<dbReference type="InterPro" id="IPR051395">
    <property type="entry name" value="Cytochrome_c_Peroxidase/MauG"/>
</dbReference>
<evidence type="ECO:0000256" key="2">
    <source>
        <dbReference type="ARBA" id="ARBA00022723"/>
    </source>
</evidence>
<dbReference type="PANTHER" id="PTHR30600">
    <property type="entry name" value="CYTOCHROME C PEROXIDASE-RELATED"/>
    <property type="match status" value="1"/>
</dbReference>
<dbReference type="EMBL" id="JBBUTF010000009">
    <property type="protein sequence ID" value="MEK8026740.1"/>
    <property type="molecule type" value="Genomic_DNA"/>
</dbReference>
<dbReference type="InterPro" id="IPR010538">
    <property type="entry name" value="DHOR"/>
</dbReference>
<keyword evidence="5" id="KW-0472">Membrane</keyword>
<dbReference type="PANTHER" id="PTHR30600:SF4">
    <property type="entry name" value="CYTOCHROME C DOMAIN-CONTAINING PROTEIN"/>
    <property type="match status" value="1"/>
</dbReference>
<dbReference type="Gene3D" id="1.10.760.10">
    <property type="entry name" value="Cytochrome c-like domain"/>
    <property type="match status" value="1"/>
</dbReference>
<proteinExistence type="predicted"/>
<evidence type="ECO:0000313" key="8">
    <source>
        <dbReference type="Proteomes" id="UP001368500"/>
    </source>
</evidence>
<dbReference type="InterPro" id="IPR009056">
    <property type="entry name" value="Cyt_c-like_dom"/>
</dbReference>
<keyword evidence="3 4" id="KW-0408">Iron</keyword>
<dbReference type="InterPro" id="IPR036909">
    <property type="entry name" value="Cyt_c-like_dom_sf"/>
</dbReference>
<evidence type="ECO:0000259" key="6">
    <source>
        <dbReference type="PROSITE" id="PS51007"/>
    </source>
</evidence>
<dbReference type="PROSITE" id="PS51007">
    <property type="entry name" value="CYTC"/>
    <property type="match status" value="1"/>
</dbReference>
<evidence type="ECO:0000256" key="4">
    <source>
        <dbReference type="PROSITE-ProRule" id="PRU00433"/>
    </source>
</evidence>